<dbReference type="InterPro" id="IPR041588">
    <property type="entry name" value="Integrase_H2C2"/>
</dbReference>
<dbReference type="InterPro" id="IPR023780">
    <property type="entry name" value="Chromo_domain"/>
</dbReference>
<keyword evidence="1" id="KW-0808">Transferase</keyword>
<feature type="region of interest" description="Disordered" evidence="6">
    <location>
        <begin position="1003"/>
        <end position="1036"/>
    </location>
</feature>
<dbReference type="CDD" id="cd00303">
    <property type="entry name" value="retropepsin_like"/>
    <property type="match status" value="1"/>
</dbReference>
<dbReference type="PROSITE" id="PS50013">
    <property type="entry name" value="CHROMO_2"/>
    <property type="match status" value="1"/>
</dbReference>
<evidence type="ECO:0000313" key="9">
    <source>
        <dbReference type="EMBL" id="KAG2211708.1"/>
    </source>
</evidence>
<keyword evidence="4" id="KW-0378">Hydrolase</keyword>
<reference evidence="9" key="1">
    <citation type="submission" date="2020-12" db="EMBL/GenBank/DDBJ databases">
        <title>Metabolic potential, ecology and presence of endohyphal bacteria is reflected in genomic diversity of Mucoromycotina.</title>
        <authorList>
            <person name="Muszewska A."/>
            <person name="Okrasinska A."/>
            <person name="Steczkiewicz K."/>
            <person name="Drgas O."/>
            <person name="Orlowska M."/>
            <person name="Perlinska-Lenart U."/>
            <person name="Aleksandrzak-Piekarczyk T."/>
            <person name="Szatraj K."/>
            <person name="Zielenkiewicz U."/>
            <person name="Pilsyk S."/>
            <person name="Malc E."/>
            <person name="Mieczkowski P."/>
            <person name="Kruszewska J.S."/>
            <person name="Biernat P."/>
            <person name="Pawlowska J."/>
        </authorList>
    </citation>
    <scope>NUCLEOTIDE SEQUENCE</scope>
    <source>
        <strain evidence="9">WA0000017839</strain>
    </source>
</reference>
<dbReference type="Gene3D" id="1.10.340.70">
    <property type="match status" value="1"/>
</dbReference>
<evidence type="ECO:0008006" key="11">
    <source>
        <dbReference type="Google" id="ProtNLM"/>
    </source>
</evidence>
<dbReference type="Gene3D" id="3.10.10.10">
    <property type="entry name" value="HIV Type 1 Reverse Transcriptase, subunit A, domain 1"/>
    <property type="match status" value="1"/>
</dbReference>
<dbReference type="SUPFAM" id="SSF53098">
    <property type="entry name" value="Ribonuclease H-like"/>
    <property type="match status" value="1"/>
</dbReference>
<dbReference type="PROSITE" id="PS50994">
    <property type="entry name" value="INTEGRASE"/>
    <property type="match status" value="1"/>
</dbReference>
<dbReference type="InterPro" id="IPR021109">
    <property type="entry name" value="Peptidase_aspartic_dom_sf"/>
</dbReference>
<dbReference type="GO" id="GO:0005634">
    <property type="term" value="C:nucleus"/>
    <property type="evidence" value="ECO:0007669"/>
    <property type="project" value="UniProtKB-ARBA"/>
</dbReference>
<feature type="compositionally biased region" description="Basic residues" evidence="6">
    <location>
        <begin position="1014"/>
        <end position="1026"/>
    </location>
</feature>
<evidence type="ECO:0000256" key="4">
    <source>
        <dbReference type="ARBA" id="ARBA00022759"/>
    </source>
</evidence>
<dbReference type="SUPFAM" id="SSF56672">
    <property type="entry name" value="DNA/RNA polymerases"/>
    <property type="match status" value="1"/>
</dbReference>
<dbReference type="InterPro" id="IPR005162">
    <property type="entry name" value="Retrotrans_gag_dom"/>
</dbReference>
<evidence type="ECO:0000313" key="10">
    <source>
        <dbReference type="Proteomes" id="UP000603453"/>
    </source>
</evidence>
<keyword evidence="2" id="KW-0548">Nucleotidyltransferase</keyword>
<feature type="region of interest" description="Disordered" evidence="6">
    <location>
        <begin position="1538"/>
        <end position="1570"/>
    </location>
</feature>
<keyword evidence="3" id="KW-0540">Nuclease</keyword>
<dbReference type="InterPro" id="IPR001584">
    <property type="entry name" value="Integrase_cat-core"/>
</dbReference>
<feature type="compositionally biased region" description="Basic and acidic residues" evidence="6">
    <location>
        <begin position="1003"/>
        <end position="1013"/>
    </location>
</feature>
<dbReference type="InterPro" id="IPR012337">
    <property type="entry name" value="RNaseH-like_sf"/>
</dbReference>
<organism evidence="9 10">
    <name type="scientific">Mucor saturninus</name>
    <dbReference type="NCBI Taxonomy" id="64648"/>
    <lineage>
        <taxon>Eukaryota</taxon>
        <taxon>Fungi</taxon>
        <taxon>Fungi incertae sedis</taxon>
        <taxon>Mucoromycota</taxon>
        <taxon>Mucoromycotina</taxon>
        <taxon>Mucoromycetes</taxon>
        <taxon>Mucorales</taxon>
        <taxon>Mucorineae</taxon>
        <taxon>Mucoraceae</taxon>
        <taxon>Mucor</taxon>
    </lineage>
</organism>
<dbReference type="GO" id="GO:0003676">
    <property type="term" value="F:nucleic acid binding"/>
    <property type="evidence" value="ECO:0007669"/>
    <property type="project" value="InterPro"/>
</dbReference>
<dbReference type="InterPro" id="IPR041577">
    <property type="entry name" value="RT_RNaseH_2"/>
</dbReference>
<sequence length="1570" mass="180380">MAYSTPKKNTRSSTGQDSNEETSTTRSGMKPSERSEGNCNNENPQDSVPIVSNENLGLNNNFEDLEADDAEISFMELDEDIVRMNESNPIYNEALEMEKIRAKMNLNAIQLVLASNGDDEEVLKDVQRKHRMLTSTLELMMKGSKILSNDSHAFVPTGIPFLFQWKSHVLSTKRRVFKNIEACIEEFENIVATNGMNLDTNWARLLPGCLSEPMKKELQVNHLDNKKYARWNQIRDTLIRTYGKDINEAKSEASNKLFAISMKENETVEDYNMRFKHYQAESGVIEESTLVHLYKKGLANHLQEAINEQIVLCDDGKLDKLENLMKIASKLSMLKKYQEKSIYQASKNTKIIPTKTKFFCENHKYSKTHNTKDCFVGKRNAKNECYKCGKVPYVPGHECKPFGIKKGNAVSKWKKGNKRWATQKKASNTKGRNTKVSDDDSDSTEEELSFNNMDNLDVDEKMGKQYTNEEDFATPPPDILTNKFIYIPLRVNNIKCWAMVDSGSNFSLLSKQFNKILNLPINTNVNNNNIKLGPNNIEIDRIGITTDPVKIFYNDITIFSRLEILDSRTHTHVVIGMDILTQLKINITGLVMDWDSNEKHILPPLIDPNPNPPNNSPYGSEQERNWVKGEIKSLIDENIAIKASSHCTLPNSHISIFTNPEYTSGYRRQYPIDEAHKDVVAAQVKEWLNNRVIEPSPPNTAYNSPIFIIKRKNPITGEYDGKKTRAILDIRMTNAALIKSKIDRFQLPRISDMHLEMGNSEIYTTIDLSNCFHSFKIKKGLHRQVTSFTFNGQQYMFRKAPFGLTHVSSFKSKQHHGLAKNYHCRLTSVLDKLRNKNNLRKFWTKEHDDAVKSLKLALVSSAVLSVPDTSYPFCLVTDSSSYGYGAAIYQVIKNEVKYIGFVARTISDVERRWGSFRRELGAVVFAFTKFKRWLKGRKFHLFVDNKSILYIHSKAKINQAVENWYETIFEMDFDITHCMGIRNILADRLSRLFIPETEKDNEPLKRVNKETKKGNNKRKNIPSHKAKNSEQSRNALKIVPEIPDSENLTLQITTRSTSKKVGNDSIISENNPKTLDQKQKLGKVMNQIRERNIKRKNKKYTLRDIKSSDYSIPKISERQDILMKTHLLGHYGATAMEKTIHNDNINWKGLRKDILKTVASCKKCRLFNRGQTVYHPPTSILPNNIMDHIVMDLGDLNITTPRGNNFILVMVDLFSRFVMLSALPDKKASTVAKQLVHNFSILGYSKIISHDHGLEFDNLLIKSIIDQCGIDHRLASPYNPLGNAANESFVGITKKTIVKVLEGKEEDWDLFLPSVQYVMNNKYSRQHKARPFEVMFNRQANDFADYKSITPILQNKTKINSKAILEKMKDVNNIIIPALRNEMAEQQKKDNEYFMKTHKINYEPYTLGTKVMIKNVNKSSKTEPYYEGPYIIANIVKPGLYVLKDTIGELYPRNVPTSHIKKISSEINSDQEKHYEIQSILNHRGDNASNYEYLVRWKGYDSDHDLWISSENFDSTEAIKTYWKRRKVNHANLKKIQKEAEKKQKLPQKSAIKRKSTNEANTKSSKKSKI</sequence>
<dbReference type="Pfam" id="PF00665">
    <property type="entry name" value="rve"/>
    <property type="match status" value="1"/>
</dbReference>
<feature type="region of interest" description="Disordered" evidence="6">
    <location>
        <begin position="1"/>
        <end position="55"/>
    </location>
</feature>
<protein>
    <recommendedName>
        <fullName evidence="11">Reverse transcriptase</fullName>
    </recommendedName>
</protein>
<accession>A0A8H7RL85</accession>
<feature type="compositionally biased region" description="Polar residues" evidence="6">
    <location>
        <begin position="11"/>
        <end position="27"/>
    </location>
</feature>
<dbReference type="CDD" id="cd09274">
    <property type="entry name" value="RNase_HI_RT_Ty3"/>
    <property type="match status" value="1"/>
</dbReference>
<dbReference type="OrthoDB" id="2289375at2759"/>
<dbReference type="PANTHER" id="PTHR37984">
    <property type="entry name" value="PROTEIN CBG26694"/>
    <property type="match status" value="1"/>
</dbReference>
<feature type="domain" description="Chromo" evidence="7">
    <location>
        <begin position="1475"/>
        <end position="1534"/>
    </location>
</feature>
<dbReference type="InterPro" id="IPR043502">
    <property type="entry name" value="DNA/RNA_pol_sf"/>
</dbReference>
<dbReference type="InterPro" id="IPR016197">
    <property type="entry name" value="Chromo-like_dom_sf"/>
</dbReference>
<feature type="domain" description="Integrase catalytic" evidence="8">
    <location>
        <begin position="1178"/>
        <end position="1339"/>
    </location>
</feature>
<dbReference type="InterPro" id="IPR036397">
    <property type="entry name" value="RNaseH_sf"/>
</dbReference>
<dbReference type="EMBL" id="JAEPRD010000008">
    <property type="protein sequence ID" value="KAG2211708.1"/>
    <property type="molecule type" value="Genomic_DNA"/>
</dbReference>
<evidence type="ECO:0000259" key="7">
    <source>
        <dbReference type="PROSITE" id="PS50013"/>
    </source>
</evidence>
<keyword evidence="4" id="KW-0255">Endonuclease</keyword>
<dbReference type="Gene3D" id="3.30.420.10">
    <property type="entry name" value="Ribonuclease H-like superfamily/Ribonuclease H"/>
    <property type="match status" value="1"/>
</dbReference>
<evidence type="ECO:0000256" key="5">
    <source>
        <dbReference type="ARBA" id="ARBA00023268"/>
    </source>
</evidence>
<feature type="compositionally biased region" description="Acidic residues" evidence="6">
    <location>
        <begin position="439"/>
        <end position="448"/>
    </location>
</feature>
<dbReference type="GO" id="GO:0004519">
    <property type="term" value="F:endonuclease activity"/>
    <property type="evidence" value="ECO:0007669"/>
    <property type="project" value="UniProtKB-KW"/>
</dbReference>
<proteinExistence type="predicted"/>
<keyword evidence="5" id="KW-0511">Multifunctional enzyme</keyword>
<dbReference type="SUPFAM" id="SSF54160">
    <property type="entry name" value="Chromo domain-like"/>
    <property type="match status" value="1"/>
</dbReference>
<feature type="compositionally biased region" description="Polar residues" evidence="6">
    <location>
        <begin position="37"/>
        <end position="55"/>
    </location>
</feature>
<dbReference type="Pfam" id="PF00385">
    <property type="entry name" value="Chromo"/>
    <property type="match status" value="1"/>
</dbReference>
<dbReference type="InterPro" id="IPR050951">
    <property type="entry name" value="Retrovirus_Pol_polyprotein"/>
</dbReference>
<feature type="region of interest" description="Disordered" evidence="6">
    <location>
        <begin position="414"/>
        <end position="454"/>
    </location>
</feature>
<dbReference type="Gene3D" id="2.40.70.10">
    <property type="entry name" value="Acid Proteases"/>
    <property type="match status" value="1"/>
</dbReference>
<dbReference type="PANTHER" id="PTHR37984:SF5">
    <property type="entry name" value="PROTEIN NYNRIN-LIKE"/>
    <property type="match status" value="1"/>
</dbReference>
<dbReference type="InterPro" id="IPR000953">
    <property type="entry name" value="Chromo/chromo_shadow_dom"/>
</dbReference>
<evidence type="ECO:0000256" key="2">
    <source>
        <dbReference type="ARBA" id="ARBA00022695"/>
    </source>
</evidence>
<evidence type="ECO:0000259" key="8">
    <source>
        <dbReference type="PROSITE" id="PS50994"/>
    </source>
</evidence>
<evidence type="ECO:0000256" key="1">
    <source>
        <dbReference type="ARBA" id="ARBA00022679"/>
    </source>
</evidence>
<comment type="caution">
    <text evidence="9">The sequence shown here is derived from an EMBL/GenBank/DDBJ whole genome shotgun (WGS) entry which is preliminary data.</text>
</comment>
<dbReference type="SMART" id="SM00298">
    <property type="entry name" value="CHROMO"/>
    <property type="match status" value="1"/>
</dbReference>
<dbReference type="Pfam" id="PF17921">
    <property type="entry name" value="Integrase_H2C2"/>
    <property type="match status" value="1"/>
</dbReference>
<dbReference type="SUPFAM" id="SSF50630">
    <property type="entry name" value="Acid proteases"/>
    <property type="match status" value="1"/>
</dbReference>
<name>A0A8H7RL85_9FUNG</name>
<dbReference type="Pfam" id="PF03732">
    <property type="entry name" value="Retrotrans_gag"/>
    <property type="match status" value="1"/>
</dbReference>
<evidence type="ECO:0000256" key="6">
    <source>
        <dbReference type="SAM" id="MobiDB-lite"/>
    </source>
</evidence>
<dbReference type="GO" id="GO:0016779">
    <property type="term" value="F:nucleotidyltransferase activity"/>
    <property type="evidence" value="ECO:0007669"/>
    <property type="project" value="UniProtKB-KW"/>
</dbReference>
<dbReference type="Proteomes" id="UP000603453">
    <property type="component" value="Unassembled WGS sequence"/>
</dbReference>
<gene>
    <name evidence="9" type="ORF">INT47_008805</name>
</gene>
<dbReference type="GO" id="GO:0015074">
    <property type="term" value="P:DNA integration"/>
    <property type="evidence" value="ECO:0007669"/>
    <property type="project" value="InterPro"/>
</dbReference>
<dbReference type="Pfam" id="PF17919">
    <property type="entry name" value="RT_RNaseH_2"/>
    <property type="match status" value="1"/>
</dbReference>
<evidence type="ECO:0000256" key="3">
    <source>
        <dbReference type="ARBA" id="ARBA00022722"/>
    </source>
</evidence>
<keyword evidence="10" id="KW-1185">Reference proteome</keyword>
<dbReference type="Gene3D" id="2.40.50.40">
    <property type="match status" value="1"/>
</dbReference>